<evidence type="ECO:0000256" key="5">
    <source>
        <dbReference type="RuleBase" id="RU362075"/>
    </source>
</evidence>
<evidence type="ECO:0000256" key="1">
    <source>
        <dbReference type="ARBA" id="ARBA00004829"/>
    </source>
</evidence>
<dbReference type="GO" id="GO:0016491">
    <property type="term" value="F:oxidoreductase activity"/>
    <property type="evidence" value="ECO:0007669"/>
    <property type="project" value="UniProtKB-KW"/>
</dbReference>
<evidence type="ECO:0000256" key="4">
    <source>
        <dbReference type="ARBA" id="ARBA00023002"/>
    </source>
</evidence>
<name>A0A8J3DI08_9BACT</name>
<dbReference type="SUPFAM" id="SSF51905">
    <property type="entry name" value="FAD/NAD(P)-binding domain"/>
    <property type="match status" value="1"/>
</dbReference>
<evidence type="ECO:0000259" key="6">
    <source>
        <dbReference type="Pfam" id="PF01593"/>
    </source>
</evidence>
<sequence>MADPVIVLGGGLGGLSAAIHLACAGERVTLLEQNTRFGGKCNLRQWEGFQFDTGPSLLTMPFVVDELFAHAGRRREDYLEFTRVAPACCYFFPNGRTFDAPGTLEGFREAVARDFPKDLAGFDRFMKYCRNLWEVSGPLFLFNRLEPAIALKIRPKHALAGLAAMRPWTLRQAVEHYFKAPELRQLFSRYATYNGSDPWRTPATFNVISYVEMAFGSWHIQGGVYQLVEALVRLAGELGVELRSETKAEALRFNTDGMGVAGVELADGTFLPASQVVVNADGVAALTGSLFGGHPKSAQWRRQWEAREASSSGGVQLLAIKGNCDALACHNIFFNADYRQEFTDLFDRPQPLRDPTIYLSAPCKIDPTQAPAGHEAWFLLVNAPDCGRSPEWPEDYDARVRESLAKQLPWFNDDRVLWRESLPPSFLRDAYGAWRGAIYGPASNDRRSAFLRISPRGPVPGVFFAGGAAHPGGGIPLVLTSGRLAAELVAK</sequence>
<dbReference type="AlphaFoldDB" id="A0A8J3DI08"/>
<keyword evidence="4 5" id="KW-0560">Oxidoreductase</keyword>
<dbReference type="EMBL" id="BMXG01000004">
    <property type="protein sequence ID" value="GHB95237.1"/>
    <property type="molecule type" value="Genomic_DNA"/>
</dbReference>
<dbReference type="Proteomes" id="UP000642829">
    <property type="component" value="Unassembled WGS sequence"/>
</dbReference>
<reference evidence="7" key="1">
    <citation type="journal article" date="2014" name="Int. J. Syst. Evol. Microbiol.">
        <title>Complete genome sequence of Corynebacterium casei LMG S-19264T (=DSM 44701T), isolated from a smear-ripened cheese.</title>
        <authorList>
            <consortium name="US DOE Joint Genome Institute (JGI-PGF)"/>
            <person name="Walter F."/>
            <person name="Albersmeier A."/>
            <person name="Kalinowski J."/>
            <person name="Ruckert C."/>
        </authorList>
    </citation>
    <scope>NUCLEOTIDE SEQUENCE</scope>
    <source>
        <strain evidence="7">KCTC 12870</strain>
    </source>
</reference>
<dbReference type="PANTHER" id="PTHR43734">
    <property type="entry name" value="PHYTOENE DESATURASE"/>
    <property type="match status" value="1"/>
</dbReference>
<gene>
    <name evidence="7" type="ORF">GCM10007047_08640</name>
</gene>
<dbReference type="Pfam" id="PF01593">
    <property type="entry name" value="Amino_oxidase"/>
    <property type="match status" value="1"/>
</dbReference>
<dbReference type="NCBIfam" id="TIGR02734">
    <property type="entry name" value="crtI_fam"/>
    <property type="match status" value="1"/>
</dbReference>
<evidence type="ECO:0000256" key="2">
    <source>
        <dbReference type="ARBA" id="ARBA00006046"/>
    </source>
</evidence>
<dbReference type="RefSeq" id="WP_189512237.1">
    <property type="nucleotide sequence ID" value="NZ_BMXG01000004.1"/>
</dbReference>
<dbReference type="InterPro" id="IPR014105">
    <property type="entry name" value="Carotenoid/retinoid_OxRdtase"/>
</dbReference>
<organism evidence="7 8">
    <name type="scientific">Cerasicoccus arenae</name>
    <dbReference type="NCBI Taxonomy" id="424488"/>
    <lineage>
        <taxon>Bacteria</taxon>
        <taxon>Pseudomonadati</taxon>
        <taxon>Verrucomicrobiota</taxon>
        <taxon>Opitutia</taxon>
        <taxon>Puniceicoccales</taxon>
        <taxon>Cerasicoccaceae</taxon>
        <taxon>Cerasicoccus</taxon>
    </lineage>
</organism>
<protein>
    <submittedName>
        <fullName evidence="7">Phytoene desaturase</fullName>
    </submittedName>
</protein>
<reference evidence="7" key="2">
    <citation type="submission" date="2020-09" db="EMBL/GenBank/DDBJ databases">
        <authorList>
            <person name="Sun Q."/>
            <person name="Kim S."/>
        </authorList>
    </citation>
    <scope>NUCLEOTIDE SEQUENCE</scope>
    <source>
        <strain evidence="7">KCTC 12870</strain>
    </source>
</reference>
<dbReference type="PANTHER" id="PTHR43734:SF7">
    <property type="entry name" value="4,4'-DIAPONEUROSPORENE OXYGENASE"/>
    <property type="match status" value="1"/>
</dbReference>
<dbReference type="GO" id="GO:0016117">
    <property type="term" value="P:carotenoid biosynthetic process"/>
    <property type="evidence" value="ECO:0007669"/>
    <property type="project" value="UniProtKB-KW"/>
</dbReference>
<evidence type="ECO:0000313" key="8">
    <source>
        <dbReference type="Proteomes" id="UP000642829"/>
    </source>
</evidence>
<dbReference type="Gene3D" id="3.50.50.60">
    <property type="entry name" value="FAD/NAD(P)-binding domain"/>
    <property type="match status" value="2"/>
</dbReference>
<keyword evidence="3 5" id="KW-0125">Carotenoid biosynthesis</keyword>
<comment type="similarity">
    <text evidence="2 5">Belongs to the carotenoid/retinoid oxidoreductase family.</text>
</comment>
<dbReference type="InterPro" id="IPR036188">
    <property type="entry name" value="FAD/NAD-bd_sf"/>
</dbReference>
<evidence type="ECO:0000256" key="3">
    <source>
        <dbReference type="ARBA" id="ARBA00022746"/>
    </source>
</evidence>
<proteinExistence type="inferred from homology"/>
<comment type="caution">
    <text evidence="7">The sequence shown here is derived from an EMBL/GenBank/DDBJ whole genome shotgun (WGS) entry which is preliminary data.</text>
</comment>
<keyword evidence="8" id="KW-1185">Reference proteome</keyword>
<dbReference type="InterPro" id="IPR002937">
    <property type="entry name" value="Amino_oxidase"/>
</dbReference>
<accession>A0A8J3DI08</accession>
<evidence type="ECO:0000313" key="7">
    <source>
        <dbReference type="EMBL" id="GHB95237.1"/>
    </source>
</evidence>
<feature type="domain" description="Amine oxidase" evidence="6">
    <location>
        <begin position="12"/>
        <end position="489"/>
    </location>
</feature>
<comment type="pathway">
    <text evidence="1 5">Carotenoid biosynthesis.</text>
</comment>